<sequence length="122" mass="14031">MFVQEQQEQQQRYIIPTPRTKKFLRDMEKVLDGRKYGTGTVKTNTTNPMSNIRMTNVLVELMIDNFRNFNEDVVKRSLFIIVRAEVRRETATTTTTTTITTTTTTNTTITNTTTTTITSTLL</sequence>
<keyword evidence="2" id="KW-1185">Reference proteome</keyword>
<comment type="caution">
    <text evidence="1">The sequence shown here is derived from an EMBL/GenBank/DDBJ whole genome shotgun (WGS) entry which is preliminary data.</text>
</comment>
<accession>A0A834KML9</accession>
<organism evidence="1 2">
    <name type="scientific">Vespula vulgaris</name>
    <name type="common">Yellow jacket</name>
    <name type="synonym">Wasp</name>
    <dbReference type="NCBI Taxonomy" id="7454"/>
    <lineage>
        <taxon>Eukaryota</taxon>
        <taxon>Metazoa</taxon>
        <taxon>Ecdysozoa</taxon>
        <taxon>Arthropoda</taxon>
        <taxon>Hexapoda</taxon>
        <taxon>Insecta</taxon>
        <taxon>Pterygota</taxon>
        <taxon>Neoptera</taxon>
        <taxon>Endopterygota</taxon>
        <taxon>Hymenoptera</taxon>
        <taxon>Apocrita</taxon>
        <taxon>Aculeata</taxon>
        <taxon>Vespoidea</taxon>
        <taxon>Vespidae</taxon>
        <taxon>Vespinae</taxon>
        <taxon>Vespula</taxon>
    </lineage>
</organism>
<evidence type="ECO:0000313" key="1">
    <source>
        <dbReference type="EMBL" id="KAF7408687.1"/>
    </source>
</evidence>
<name>A0A834KML9_VESVU</name>
<dbReference type="AlphaFoldDB" id="A0A834KML9"/>
<gene>
    <name evidence="1" type="ORF">HZH66_003224</name>
</gene>
<dbReference type="Proteomes" id="UP000614350">
    <property type="component" value="Unassembled WGS sequence"/>
</dbReference>
<dbReference type="EMBL" id="JACSEA010000002">
    <property type="protein sequence ID" value="KAF7408687.1"/>
    <property type="molecule type" value="Genomic_DNA"/>
</dbReference>
<protein>
    <submittedName>
        <fullName evidence="1">Uncharacterized protein</fullName>
    </submittedName>
</protein>
<reference evidence="1" key="1">
    <citation type="journal article" date="2020" name="G3 (Bethesda)">
        <title>High-Quality Assemblies for Three Invasive Social Wasps from the &lt;i&gt;Vespula&lt;/i&gt; Genus.</title>
        <authorList>
            <person name="Harrop T.W.R."/>
            <person name="Guhlin J."/>
            <person name="McLaughlin G.M."/>
            <person name="Permina E."/>
            <person name="Stockwell P."/>
            <person name="Gilligan J."/>
            <person name="Le Lec M.F."/>
            <person name="Gruber M.A.M."/>
            <person name="Quinn O."/>
            <person name="Lovegrove M."/>
            <person name="Duncan E.J."/>
            <person name="Remnant E.J."/>
            <person name="Van Eeckhoven J."/>
            <person name="Graham B."/>
            <person name="Knapp R.A."/>
            <person name="Langford K.W."/>
            <person name="Kronenberg Z."/>
            <person name="Press M.O."/>
            <person name="Eacker S.M."/>
            <person name="Wilson-Rankin E.E."/>
            <person name="Purcell J."/>
            <person name="Lester P.J."/>
            <person name="Dearden P.K."/>
        </authorList>
    </citation>
    <scope>NUCLEOTIDE SEQUENCE</scope>
    <source>
        <strain evidence="1">Marl-1</strain>
    </source>
</reference>
<proteinExistence type="predicted"/>
<evidence type="ECO:0000313" key="2">
    <source>
        <dbReference type="Proteomes" id="UP000614350"/>
    </source>
</evidence>